<protein>
    <submittedName>
        <fullName evidence="2">Uncharacterized protein</fullName>
    </submittedName>
</protein>
<evidence type="ECO:0000313" key="3">
    <source>
        <dbReference type="Proteomes" id="UP001497516"/>
    </source>
</evidence>
<feature type="compositionally biased region" description="Polar residues" evidence="1">
    <location>
        <begin position="74"/>
        <end position="88"/>
    </location>
</feature>
<name>A0AAV2EYD9_9ROSI</name>
<feature type="region of interest" description="Disordered" evidence="1">
    <location>
        <begin position="71"/>
        <end position="100"/>
    </location>
</feature>
<evidence type="ECO:0000313" key="2">
    <source>
        <dbReference type="EMBL" id="CAL1390763.1"/>
    </source>
</evidence>
<feature type="compositionally biased region" description="Basic and acidic residues" evidence="1">
    <location>
        <begin position="90"/>
        <end position="100"/>
    </location>
</feature>
<reference evidence="2 3" key="1">
    <citation type="submission" date="2024-04" db="EMBL/GenBank/DDBJ databases">
        <authorList>
            <person name="Fracassetti M."/>
        </authorList>
    </citation>
    <scope>NUCLEOTIDE SEQUENCE [LARGE SCALE GENOMIC DNA]</scope>
</reference>
<sequence length="100" mass="10990">MGYPSANPTYKSNMKTTIQSQHTQNFLNNTPNTVVSHILGINLVNEHLSIVCKSNLSKAKVLAPLDSFAEDNSLKSQPQGGQPYSQKQPFGKDNRASFIL</sequence>
<organism evidence="2 3">
    <name type="scientific">Linum trigynum</name>
    <dbReference type="NCBI Taxonomy" id="586398"/>
    <lineage>
        <taxon>Eukaryota</taxon>
        <taxon>Viridiplantae</taxon>
        <taxon>Streptophyta</taxon>
        <taxon>Embryophyta</taxon>
        <taxon>Tracheophyta</taxon>
        <taxon>Spermatophyta</taxon>
        <taxon>Magnoliopsida</taxon>
        <taxon>eudicotyledons</taxon>
        <taxon>Gunneridae</taxon>
        <taxon>Pentapetalae</taxon>
        <taxon>rosids</taxon>
        <taxon>fabids</taxon>
        <taxon>Malpighiales</taxon>
        <taxon>Linaceae</taxon>
        <taxon>Linum</taxon>
    </lineage>
</organism>
<dbReference type="AlphaFoldDB" id="A0AAV2EYD9"/>
<evidence type="ECO:0000256" key="1">
    <source>
        <dbReference type="SAM" id="MobiDB-lite"/>
    </source>
</evidence>
<dbReference type="EMBL" id="OZ034818">
    <property type="protein sequence ID" value="CAL1390763.1"/>
    <property type="molecule type" value="Genomic_DNA"/>
</dbReference>
<keyword evidence="3" id="KW-1185">Reference proteome</keyword>
<gene>
    <name evidence="2" type="ORF">LTRI10_LOCUS31525</name>
</gene>
<dbReference type="Proteomes" id="UP001497516">
    <property type="component" value="Chromosome 5"/>
</dbReference>
<accession>A0AAV2EYD9</accession>
<proteinExistence type="predicted"/>